<feature type="domain" description="Condensation" evidence="1">
    <location>
        <begin position="2"/>
        <end position="301"/>
    </location>
</feature>
<dbReference type="Gene3D" id="3.30.559.10">
    <property type="entry name" value="Chloramphenicol acetyltransferase-like domain"/>
    <property type="match status" value="1"/>
</dbReference>
<dbReference type="InterPro" id="IPR023213">
    <property type="entry name" value="CAT-like_dom_sf"/>
</dbReference>
<dbReference type="Pfam" id="PF00668">
    <property type="entry name" value="Condensation"/>
    <property type="match status" value="1"/>
</dbReference>
<reference evidence="2 3" key="1">
    <citation type="submission" date="2016-03" db="EMBL/GenBank/DDBJ databases">
        <title>Niastella vici sp. nov., isolated from farmland soil.</title>
        <authorList>
            <person name="Chen L."/>
            <person name="Wang D."/>
            <person name="Yang S."/>
            <person name="Wang G."/>
        </authorList>
    </citation>
    <scope>NUCLEOTIDE SEQUENCE [LARGE SCALE GENOMIC DNA]</scope>
    <source>
        <strain evidence="2 3">DJ57</strain>
    </source>
</reference>
<name>A0A1V9G4L3_9BACT</name>
<dbReference type="AlphaFoldDB" id="A0A1V9G4L3"/>
<proteinExistence type="predicted"/>
<evidence type="ECO:0000313" key="2">
    <source>
        <dbReference type="EMBL" id="OQP65527.1"/>
    </source>
</evidence>
<dbReference type="GO" id="GO:0044550">
    <property type="term" value="P:secondary metabolite biosynthetic process"/>
    <property type="evidence" value="ECO:0007669"/>
    <property type="project" value="TreeGrafter"/>
</dbReference>
<sequence length="390" mass="45332">MYRLNDNFNYGAFVKAVQHTIDSHAGLRIRLFREKEEWRQYFPNQKANVVGEVLDGSKPDQCLSYAKKVILEEAYRAMDLKYECPVKAKVVNVNEQYWLSLCGDHMAIDEIGFNLLEKEIEKAYRIIINGESLPEVSQEPYINYLKKEETRKATEERNLLYWQQQLKGAPMLIDTSKNGQVSANFYVYELTGEHYEILLDFCKRNKFSLFNILTAVHLLLMAESGKRDDLVISFVIANRFSPEEQNLIINLVMLLHVRFSVNQNEPLPDFLTRVKETSIAALVHRNYDYASLYRAMAAEARQNGCFPNLGRECNLIVDDDPMQFPNSLFMERMEQKPKGNFQTMKTGFSIYAEQTPKNLNAKVTWDSSTWVISSEEMAVRFPQIINQFMD</sequence>
<dbReference type="STRING" id="1703345.A3860_17840"/>
<protein>
    <recommendedName>
        <fullName evidence="1">Condensation domain-containing protein</fullName>
    </recommendedName>
</protein>
<accession>A0A1V9G4L3</accession>
<evidence type="ECO:0000313" key="3">
    <source>
        <dbReference type="Proteomes" id="UP000192796"/>
    </source>
</evidence>
<dbReference type="InterPro" id="IPR001242">
    <property type="entry name" value="Condensation_dom"/>
</dbReference>
<evidence type="ECO:0000259" key="1">
    <source>
        <dbReference type="Pfam" id="PF00668"/>
    </source>
</evidence>
<dbReference type="GO" id="GO:0003824">
    <property type="term" value="F:catalytic activity"/>
    <property type="evidence" value="ECO:0007669"/>
    <property type="project" value="InterPro"/>
</dbReference>
<dbReference type="SUPFAM" id="SSF52777">
    <property type="entry name" value="CoA-dependent acyltransferases"/>
    <property type="match status" value="2"/>
</dbReference>
<dbReference type="Gene3D" id="3.30.559.30">
    <property type="entry name" value="Nonribosomal peptide synthetase, condensation domain"/>
    <property type="match status" value="1"/>
</dbReference>
<dbReference type="PANTHER" id="PTHR45527:SF1">
    <property type="entry name" value="FATTY ACID SYNTHASE"/>
    <property type="match status" value="1"/>
</dbReference>
<dbReference type="GO" id="GO:0005737">
    <property type="term" value="C:cytoplasm"/>
    <property type="evidence" value="ECO:0007669"/>
    <property type="project" value="TreeGrafter"/>
</dbReference>
<gene>
    <name evidence="2" type="ORF">A3860_17840</name>
</gene>
<dbReference type="GO" id="GO:0043041">
    <property type="term" value="P:amino acid activation for nonribosomal peptide biosynthetic process"/>
    <property type="evidence" value="ECO:0007669"/>
    <property type="project" value="TreeGrafter"/>
</dbReference>
<dbReference type="GO" id="GO:0031177">
    <property type="term" value="F:phosphopantetheine binding"/>
    <property type="evidence" value="ECO:0007669"/>
    <property type="project" value="TreeGrafter"/>
</dbReference>
<dbReference type="EMBL" id="LVYD01000024">
    <property type="protein sequence ID" value="OQP65527.1"/>
    <property type="molecule type" value="Genomic_DNA"/>
</dbReference>
<organism evidence="2 3">
    <name type="scientific">Niastella vici</name>
    <dbReference type="NCBI Taxonomy" id="1703345"/>
    <lineage>
        <taxon>Bacteria</taxon>
        <taxon>Pseudomonadati</taxon>
        <taxon>Bacteroidota</taxon>
        <taxon>Chitinophagia</taxon>
        <taxon>Chitinophagales</taxon>
        <taxon>Chitinophagaceae</taxon>
        <taxon>Niastella</taxon>
    </lineage>
</organism>
<comment type="caution">
    <text evidence="2">The sequence shown here is derived from an EMBL/GenBank/DDBJ whole genome shotgun (WGS) entry which is preliminary data.</text>
</comment>
<dbReference type="Proteomes" id="UP000192796">
    <property type="component" value="Unassembled WGS sequence"/>
</dbReference>
<keyword evidence="3" id="KW-1185">Reference proteome</keyword>
<dbReference type="PANTHER" id="PTHR45527">
    <property type="entry name" value="NONRIBOSOMAL PEPTIDE SYNTHETASE"/>
    <property type="match status" value="1"/>
</dbReference>